<comment type="function">
    <text evidence="4">Binds as a heterodimer with protein bS6 to the central domain of the 16S rRNA, where it helps stabilize the platform of the 30S subunit.</text>
</comment>
<evidence type="ECO:0000313" key="6">
    <source>
        <dbReference type="EMBL" id="OGM78761.1"/>
    </source>
</evidence>
<evidence type="ECO:0000256" key="2">
    <source>
        <dbReference type="ARBA" id="ARBA00022980"/>
    </source>
</evidence>
<keyword evidence="3 4" id="KW-0687">Ribonucleoprotein</keyword>
<evidence type="ECO:0000256" key="3">
    <source>
        <dbReference type="ARBA" id="ARBA00023274"/>
    </source>
</evidence>
<dbReference type="PRINTS" id="PR00974">
    <property type="entry name" value="RIBOSOMALS18"/>
</dbReference>
<dbReference type="STRING" id="1802538.A2382_03735"/>
<dbReference type="SUPFAM" id="SSF46911">
    <property type="entry name" value="Ribosomal protein S18"/>
    <property type="match status" value="1"/>
</dbReference>
<dbReference type="AlphaFoldDB" id="A0A1F8CR74"/>
<dbReference type="GO" id="GO:0006412">
    <property type="term" value="P:translation"/>
    <property type="evidence" value="ECO:0007669"/>
    <property type="project" value="UniProtKB-UniRule"/>
</dbReference>
<protein>
    <recommendedName>
        <fullName evidence="4">Small ribosomal subunit protein bS18</fullName>
    </recommendedName>
</protein>
<dbReference type="PANTHER" id="PTHR13479">
    <property type="entry name" value="30S RIBOSOMAL PROTEIN S18"/>
    <property type="match status" value="1"/>
</dbReference>
<gene>
    <name evidence="4" type="primary">rpsR</name>
    <name evidence="6" type="ORF">A2382_03735</name>
</gene>
<evidence type="ECO:0000256" key="5">
    <source>
        <dbReference type="RuleBase" id="RU003910"/>
    </source>
</evidence>
<comment type="subunit">
    <text evidence="4">Part of the 30S ribosomal subunit. Forms a tight heterodimer with protein bS6.</text>
</comment>
<evidence type="ECO:0000313" key="7">
    <source>
        <dbReference type="Proteomes" id="UP000178999"/>
    </source>
</evidence>
<comment type="similarity">
    <text evidence="1 4 5">Belongs to the bacterial ribosomal protein bS18 family.</text>
</comment>
<keyword evidence="2 4" id="KW-0689">Ribosomal protein</keyword>
<dbReference type="Proteomes" id="UP000178999">
    <property type="component" value="Unassembled WGS sequence"/>
</dbReference>
<keyword evidence="4" id="KW-0694">RNA-binding</keyword>
<dbReference type="HAMAP" id="MF_00270">
    <property type="entry name" value="Ribosomal_bS18"/>
    <property type="match status" value="1"/>
</dbReference>
<dbReference type="Pfam" id="PF01084">
    <property type="entry name" value="Ribosomal_S18"/>
    <property type="match status" value="1"/>
</dbReference>
<evidence type="ECO:0000256" key="4">
    <source>
        <dbReference type="HAMAP-Rule" id="MF_00270"/>
    </source>
</evidence>
<dbReference type="GO" id="GO:1990904">
    <property type="term" value="C:ribonucleoprotein complex"/>
    <property type="evidence" value="ECO:0007669"/>
    <property type="project" value="UniProtKB-KW"/>
</dbReference>
<accession>A0A1F8CR74</accession>
<organism evidence="6 7">
    <name type="scientific">Candidatus Woesebacteria bacterium RIFOXYB1_FULL_38_16</name>
    <dbReference type="NCBI Taxonomy" id="1802538"/>
    <lineage>
        <taxon>Bacteria</taxon>
        <taxon>Candidatus Woeseibacteriota</taxon>
    </lineage>
</organism>
<dbReference type="EMBL" id="MGHY01000029">
    <property type="protein sequence ID" value="OGM78761.1"/>
    <property type="molecule type" value="Genomic_DNA"/>
</dbReference>
<comment type="caution">
    <text evidence="6">The sequence shown here is derived from an EMBL/GenBank/DDBJ whole genome shotgun (WGS) entry which is preliminary data.</text>
</comment>
<evidence type="ECO:0000256" key="1">
    <source>
        <dbReference type="ARBA" id="ARBA00005589"/>
    </source>
</evidence>
<dbReference type="Gene3D" id="4.10.640.10">
    <property type="entry name" value="Ribosomal protein S18"/>
    <property type="match status" value="1"/>
</dbReference>
<dbReference type="PANTHER" id="PTHR13479:SF40">
    <property type="entry name" value="SMALL RIBOSOMAL SUBUNIT PROTEIN BS18M"/>
    <property type="match status" value="1"/>
</dbReference>
<reference evidence="6 7" key="1">
    <citation type="journal article" date="2016" name="Nat. Commun.">
        <title>Thousands of microbial genomes shed light on interconnected biogeochemical processes in an aquifer system.</title>
        <authorList>
            <person name="Anantharaman K."/>
            <person name="Brown C.T."/>
            <person name="Hug L.A."/>
            <person name="Sharon I."/>
            <person name="Castelle C.J."/>
            <person name="Probst A.J."/>
            <person name="Thomas B.C."/>
            <person name="Singh A."/>
            <person name="Wilkins M.J."/>
            <person name="Karaoz U."/>
            <person name="Brodie E.L."/>
            <person name="Williams K.H."/>
            <person name="Hubbard S.S."/>
            <person name="Banfield J.F."/>
        </authorList>
    </citation>
    <scope>NUCLEOTIDE SEQUENCE [LARGE SCALE GENOMIC DNA]</scope>
</reference>
<dbReference type="InterPro" id="IPR036870">
    <property type="entry name" value="Ribosomal_bS18_sf"/>
</dbReference>
<name>A0A1F8CR74_9BACT</name>
<proteinExistence type="inferred from homology"/>
<dbReference type="GO" id="GO:0070181">
    <property type="term" value="F:small ribosomal subunit rRNA binding"/>
    <property type="evidence" value="ECO:0007669"/>
    <property type="project" value="TreeGrafter"/>
</dbReference>
<dbReference type="GO" id="GO:0003735">
    <property type="term" value="F:structural constituent of ribosome"/>
    <property type="evidence" value="ECO:0007669"/>
    <property type="project" value="InterPro"/>
</dbReference>
<dbReference type="NCBIfam" id="TIGR00165">
    <property type="entry name" value="S18"/>
    <property type="match status" value="1"/>
</dbReference>
<dbReference type="InterPro" id="IPR001648">
    <property type="entry name" value="Ribosomal_bS18"/>
</dbReference>
<keyword evidence="4" id="KW-0699">rRNA-binding</keyword>
<sequence length="76" mass="8993">MKKTHEKRRVVKSTPKPRKHIDFSFKNYEILNRFISDRAKIPSRRRSGLTAKQQRKLSTAIKQARFLGLLPFKAKI</sequence>
<dbReference type="GO" id="GO:0005840">
    <property type="term" value="C:ribosome"/>
    <property type="evidence" value="ECO:0007669"/>
    <property type="project" value="UniProtKB-KW"/>
</dbReference>